<accession>A0A9X5APC2</accession>
<sequence>MKKHQDEKAFKLQTDYEDFILYVKTICNAYIVAGGLLTITLMMNLGNHLLLNFVSVGFILYLLKLVRLFKRERRVYKKQ</sequence>
<keyword evidence="1" id="KW-0472">Membrane</keyword>
<organism evidence="2 3">
    <name type="scientific">Turicibacter sanguinis</name>
    <dbReference type="NCBI Taxonomy" id="154288"/>
    <lineage>
        <taxon>Bacteria</taxon>
        <taxon>Bacillati</taxon>
        <taxon>Bacillota</taxon>
        <taxon>Erysipelotrichia</taxon>
        <taxon>Erysipelotrichales</taxon>
        <taxon>Turicibacteraceae</taxon>
        <taxon>Turicibacter</taxon>
    </lineage>
</organism>
<keyword evidence="1" id="KW-1133">Transmembrane helix</keyword>
<keyword evidence="1" id="KW-0812">Transmembrane</keyword>
<dbReference type="EMBL" id="WMQE01000017">
    <property type="protein sequence ID" value="MTK21495.1"/>
    <property type="molecule type" value="Genomic_DNA"/>
</dbReference>
<name>A0A9X5APC2_9FIRM</name>
<feature type="transmembrane region" description="Helical" evidence="1">
    <location>
        <begin position="21"/>
        <end position="43"/>
    </location>
</feature>
<reference evidence="2 3" key="1">
    <citation type="journal article" date="2019" name="Nat. Med.">
        <title>A library of human gut bacterial isolates paired with longitudinal multiomics data enables mechanistic microbiome research.</title>
        <authorList>
            <person name="Poyet M."/>
            <person name="Groussin M."/>
            <person name="Gibbons S.M."/>
            <person name="Avila-Pacheco J."/>
            <person name="Jiang X."/>
            <person name="Kearney S.M."/>
            <person name="Perrotta A.R."/>
            <person name="Berdy B."/>
            <person name="Zhao S."/>
            <person name="Lieberman T.D."/>
            <person name="Swanson P.K."/>
            <person name="Smith M."/>
            <person name="Roesemann S."/>
            <person name="Alexander J.E."/>
            <person name="Rich S.A."/>
            <person name="Livny J."/>
            <person name="Vlamakis H."/>
            <person name="Clish C."/>
            <person name="Bullock K."/>
            <person name="Deik A."/>
            <person name="Scott J."/>
            <person name="Pierce K.A."/>
            <person name="Xavier R.J."/>
            <person name="Alm E.J."/>
        </authorList>
    </citation>
    <scope>NUCLEOTIDE SEQUENCE [LARGE SCALE GENOMIC DNA]</scope>
    <source>
        <strain evidence="2 3">BIOML-A198</strain>
    </source>
</reference>
<comment type="caution">
    <text evidence="2">The sequence shown here is derived from an EMBL/GenBank/DDBJ whole genome shotgun (WGS) entry which is preliminary data.</text>
</comment>
<evidence type="ECO:0000313" key="2">
    <source>
        <dbReference type="EMBL" id="MTK21495.1"/>
    </source>
</evidence>
<evidence type="ECO:0000313" key="3">
    <source>
        <dbReference type="Proteomes" id="UP000487649"/>
    </source>
</evidence>
<proteinExistence type="predicted"/>
<feature type="transmembrane region" description="Helical" evidence="1">
    <location>
        <begin position="49"/>
        <end position="69"/>
    </location>
</feature>
<evidence type="ECO:0000256" key="1">
    <source>
        <dbReference type="SAM" id="Phobius"/>
    </source>
</evidence>
<dbReference type="AlphaFoldDB" id="A0A9X5APC2"/>
<dbReference type="Proteomes" id="UP000487649">
    <property type="component" value="Unassembled WGS sequence"/>
</dbReference>
<dbReference type="RefSeq" id="WP_006783565.1">
    <property type="nucleotide sequence ID" value="NZ_CAUWFM010000023.1"/>
</dbReference>
<protein>
    <submittedName>
        <fullName evidence="2">Uncharacterized protein</fullName>
    </submittedName>
</protein>
<gene>
    <name evidence="2" type="ORF">GMA92_08680</name>
</gene>